<dbReference type="RefSeq" id="WP_158359145.1">
    <property type="nucleotide sequence ID" value="NZ_JAOQJF010000022.1"/>
</dbReference>
<dbReference type="PANTHER" id="PTHR10434">
    <property type="entry name" value="1-ACYL-SN-GLYCEROL-3-PHOSPHATE ACYLTRANSFERASE"/>
    <property type="match status" value="1"/>
</dbReference>
<evidence type="ECO:0000256" key="2">
    <source>
        <dbReference type="ARBA" id="ARBA00023315"/>
    </source>
</evidence>
<dbReference type="GO" id="GO:0016746">
    <property type="term" value="F:acyltransferase activity"/>
    <property type="evidence" value="ECO:0007669"/>
    <property type="project" value="UniProtKB-KW"/>
</dbReference>
<dbReference type="Proteomes" id="UP001652395">
    <property type="component" value="Unassembled WGS sequence"/>
</dbReference>
<accession>A0ABT2V0L4</accession>
<name>A0ABT2V0L4_9FIRM</name>
<gene>
    <name evidence="4" type="ORF">OCV69_10895</name>
</gene>
<dbReference type="Pfam" id="PF01553">
    <property type="entry name" value="Acyltransferase"/>
    <property type="match status" value="1"/>
</dbReference>
<dbReference type="EMBL" id="JAOQJF010000022">
    <property type="protein sequence ID" value="MCU6800429.1"/>
    <property type="molecule type" value="Genomic_DNA"/>
</dbReference>
<dbReference type="InterPro" id="IPR002123">
    <property type="entry name" value="Plipid/glycerol_acylTrfase"/>
</dbReference>
<evidence type="ECO:0000256" key="1">
    <source>
        <dbReference type="ARBA" id="ARBA00022679"/>
    </source>
</evidence>
<feature type="domain" description="Phospholipid/glycerol acyltransferase" evidence="3">
    <location>
        <begin position="70"/>
        <end position="185"/>
    </location>
</feature>
<keyword evidence="1" id="KW-0808">Transferase</keyword>
<sequence>MNRIAYMVIKSLPFVPAWFYRVCRLGRDQDPHTEQERYDYLRKLVKRVNKSGRVAIEVHGRDNLPAADGFIMFPNHQGLFDVLAVIEGCPRPFGVVIKKEAADIILVKQVVRMLRGISIDRQDTRSSLEVINQMTEEVRKGRNYLIFPEGTRSRKGNELLEFKAGTFKSAVNACCPIVPVALINSFKPFDIRSIKEETVQVHFLKPIEYDQYIGMKTKEIAHLVHDRIQEEINKFI</sequence>
<dbReference type="PANTHER" id="PTHR10434:SF11">
    <property type="entry name" value="1-ACYL-SN-GLYCEROL-3-PHOSPHATE ACYLTRANSFERASE"/>
    <property type="match status" value="1"/>
</dbReference>
<comment type="caution">
    <text evidence="4">The sequence shown here is derived from an EMBL/GenBank/DDBJ whole genome shotgun (WGS) entry which is preliminary data.</text>
</comment>
<dbReference type="SMART" id="SM00563">
    <property type="entry name" value="PlsC"/>
    <property type="match status" value="1"/>
</dbReference>
<protein>
    <submittedName>
        <fullName evidence="4">1-acyl-sn-glycerol-3-phosphate acyltransferase</fullName>
    </submittedName>
</protein>
<organism evidence="4 5">
    <name type="scientific">Alitiscatomonas aceti</name>
    <dbReference type="NCBI Taxonomy" id="2981724"/>
    <lineage>
        <taxon>Bacteria</taxon>
        <taxon>Bacillati</taxon>
        <taxon>Bacillota</taxon>
        <taxon>Clostridia</taxon>
        <taxon>Lachnospirales</taxon>
        <taxon>Lachnospiraceae</taxon>
        <taxon>Alitiscatomonas</taxon>
    </lineage>
</organism>
<proteinExistence type="predicted"/>
<keyword evidence="2 4" id="KW-0012">Acyltransferase</keyword>
<dbReference type="CDD" id="cd07989">
    <property type="entry name" value="LPLAT_AGPAT-like"/>
    <property type="match status" value="1"/>
</dbReference>
<evidence type="ECO:0000313" key="5">
    <source>
        <dbReference type="Proteomes" id="UP001652395"/>
    </source>
</evidence>
<keyword evidence="5" id="KW-1185">Reference proteome</keyword>
<dbReference type="SUPFAM" id="SSF69593">
    <property type="entry name" value="Glycerol-3-phosphate (1)-acyltransferase"/>
    <property type="match status" value="1"/>
</dbReference>
<reference evidence="4 5" key="1">
    <citation type="journal article" date="2021" name="ISME Commun">
        <title>Automated analysis of genomic sequences facilitates high-throughput and comprehensive description of bacteria.</title>
        <authorList>
            <person name="Hitch T.C.A."/>
        </authorList>
    </citation>
    <scope>NUCLEOTIDE SEQUENCE [LARGE SCALE GENOMIC DNA]</scope>
    <source>
        <strain evidence="5">f_CCE</strain>
    </source>
</reference>
<evidence type="ECO:0000259" key="3">
    <source>
        <dbReference type="SMART" id="SM00563"/>
    </source>
</evidence>
<evidence type="ECO:0000313" key="4">
    <source>
        <dbReference type="EMBL" id="MCU6800429.1"/>
    </source>
</evidence>